<evidence type="ECO:0000313" key="3">
    <source>
        <dbReference type="Proteomes" id="UP000026961"/>
    </source>
</evidence>
<reference evidence="2" key="1">
    <citation type="submission" date="2015-04" db="UniProtKB">
        <authorList>
            <consortium name="EnsemblPlants"/>
        </authorList>
    </citation>
    <scope>IDENTIFICATION</scope>
</reference>
<feature type="region of interest" description="Disordered" evidence="1">
    <location>
        <begin position="1"/>
        <end position="20"/>
    </location>
</feature>
<evidence type="ECO:0000313" key="2">
    <source>
        <dbReference type="EnsemblPlants" id="OGLUM02G27110.1"/>
    </source>
</evidence>
<organism evidence="2">
    <name type="scientific">Oryza glumipatula</name>
    <dbReference type="NCBI Taxonomy" id="40148"/>
    <lineage>
        <taxon>Eukaryota</taxon>
        <taxon>Viridiplantae</taxon>
        <taxon>Streptophyta</taxon>
        <taxon>Embryophyta</taxon>
        <taxon>Tracheophyta</taxon>
        <taxon>Spermatophyta</taxon>
        <taxon>Magnoliopsida</taxon>
        <taxon>Liliopsida</taxon>
        <taxon>Poales</taxon>
        <taxon>Poaceae</taxon>
        <taxon>BOP clade</taxon>
        <taxon>Oryzoideae</taxon>
        <taxon>Oryzeae</taxon>
        <taxon>Oryzinae</taxon>
        <taxon>Oryza</taxon>
    </lineage>
</organism>
<evidence type="ECO:0000256" key="1">
    <source>
        <dbReference type="SAM" id="MobiDB-lite"/>
    </source>
</evidence>
<accession>A0A0D9YVY6</accession>
<dbReference type="HOGENOM" id="CLU_2240786_0_0_1"/>
<dbReference type="AlphaFoldDB" id="A0A0D9YVY6"/>
<dbReference type="EnsemblPlants" id="OGLUM02G27110.1">
    <property type="protein sequence ID" value="OGLUM02G27110.1"/>
    <property type="gene ID" value="OGLUM02G27110"/>
</dbReference>
<keyword evidence="3" id="KW-1185">Reference proteome</keyword>
<name>A0A0D9YVY6_9ORYZ</name>
<dbReference type="Proteomes" id="UP000026961">
    <property type="component" value="Chromosome 2"/>
</dbReference>
<dbReference type="Gramene" id="OGLUM02G27110.1">
    <property type="protein sequence ID" value="OGLUM02G27110.1"/>
    <property type="gene ID" value="OGLUM02G27110"/>
</dbReference>
<reference evidence="2" key="2">
    <citation type="submission" date="2018-05" db="EMBL/GenBank/DDBJ databases">
        <title>OgluRS3 (Oryza glumaepatula Reference Sequence Version 3).</title>
        <authorList>
            <person name="Zhang J."/>
            <person name="Kudrna D."/>
            <person name="Lee S."/>
            <person name="Talag J."/>
            <person name="Welchert J."/>
            <person name="Wing R.A."/>
        </authorList>
    </citation>
    <scope>NUCLEOTIDE SEQUENCE [LARGE SCALE GENOMIC DNA]</scope>
</reference>
<protein>
    <submittedName>
        <fullName evidence="2">Uncharacterized protein</fullName>
    </submittedName>
</protein>
<proteinExistence type="predicted"/>
<sequence>MAVGPARIATPDRTARRPAATGEIAADEPHRAVAYRVLPFLSRRPPPGAAREASISGRPHSPIFLLFRSVTLSGGWSGASLLLGLCVGDIELRTVSYESFKKLQH</sequence>